<keyword evidence="1" id="KW-0449">Lipoprotein</keyword>
<gene>
    <name evidence="1" type="ORF">MARIT_0618</name>
</gene>
<dbReference type="STRING" id="1349785.GCA_000509405_00662"/>
<dbReference type="Pfam" id="PF19643">
    <property type="entry name" value="DUF6146"/>
    <property type="match status" value="1"/>
</dbReference>
<accession>A0A2H1E6V2</accession>
<keyword evidence="2" id="KW-1185">Reference proteome</keyword>
<sequence>MKFSKTFFLLCCIGVCIWSCTPSLNKITTTSKEPPVVIANDSLAYEIIIIDPGFTMYLNTIAKPTGYYSQNYLENKNLFYVSTWNYRVTNVNQFNPNIYENIIDYDPNINYGYEVNYKLFNYFEFAQQKYRMQLK</sequence>
<protein>
    <submittedName>
        <fullName evidence="1">Probable lipoprotein</fullName>
    </submittedName>
</protein>
<organism evidence="1 2">
    <name type="scientific">Tenacibaculum maritimum NCIMB 2154</name>
    <dbReference type="NCBI Taxonomy" id="1349785"/>
    <lineage>
        <taxon>Bacteria</taxon>
        <taxon>Pseudomonadati</taxon>
        <taxon>Bacteroidota</taxon>
        <taxon>Flavobacteriia</taxon>
        <taxon>Flavobacteriales</taxon>
        <taxon>Flavobacteriaceae</taxon>
        <taxon>Tenacibaculum</taxon>
    </lineage>
</organism>
<evidence type="ECO:0000313" key="2">
    <source>
        <dbReference type="Proteomes" id="UP000231564"/>
    </source>
</evidence>
<dbReference type="AlphaFoldDB" id="A0A2H1E6V2"/>
<dbReference type="InterPro" id="IPR046144">
    <property type="entry name" value="DUF6146"/>
</dbReference>
<proteinExistence type="predicted"/>
<reference evidence="1 2" key="1">
    <citation type="submission" date="2016-11" db="EMBL/GenBank/DDBJ databases">
        <authorList>
            <person name="Jaros S."/>
            <person name="Januszkiewicz K."/>
            <person name="Wedrychowicz H."/>
        </authorList>
    </citation>
    <scope>NUCLEOTIDE SEQUENCE [LARGE SCALE GENOMIC DNA]</scope>
    <source>
        <strain evidence="1">NCIMB 2154T</strain>
    </source>
</reference>
<dbReference type="GeneID" id="47722208"/>
<dbReference type="EMBL" id="LT634361">
    <property type="protein sequence ID" value="SFZ80500.1"/>
    <property type="molecule type" value="Genomic_DNA"/>
</dbReference>
<name>A0A2H1E6V2_9FLAO</name>
<dbReference type="KEGG" id="tmar:MARIT_0618"/>
<dbReference type="Proteomes" id="UP000231564">
    <property type="component" value="Chromosome MARIT"/>
</dbReference>
<dbReference type="RefSeq" id="WP_024741990.1">
    <property type="nucleotide sequence ID" value="NZ_BAUG01000042.1"/>
</dbReference>
<evidence type="ECO:0000313" key="1">
    <source>
        <dbReference type="EMBL" id="SFZ80500.1"/>
    </source>
</evidence>